<dbReference type="Proteomes" id="UP000037069">
    <property type="component" value="Unassembled WGS sequence"/>
</dbReference>
<comment type="caution">
    <text evidence="2">The sequence shown here is derived from an EMBL/GenBank/DDBJ whole genome shotgun (WGS) entry which is preliminary data.</text>
</comment>
<protein>
    <submittedName>
        <fullName evidence="2">Uncharacterized protein</fullName>
    </submittedName>
</protein>
<keyword evidence="3" id="KW-1185">Reference proteome</keyword>
<gene>
    <name evidence="2" type="ORF">FF38_07220</name>
</gene>
<name>A0A0L0CGN9_LUCCU</name>
<organism evidence="2 3">
    <name type="scientific">Lucilia cuprina</name>
    <name type="common">Green bottle fly</name>
    <name type="synonym">Australian sheep blowfly</name>
    <dbReference type="NCBI Taxonomy" id="7375"/>
    <lineage>
        <taxon>Eukaryota</taxon>
        <taxon>Metazoa</taxon>
        <taxon>Ecdysozoa</taxon>
        <taxon>Arthropoda</taxon>
        <taxon>Hexapoda</taxon>
        <taxon>Insecta</taxon>
        <taxon>Pterygota</taxon>
        <taxon>Neoptera</taxon>
        <taxon>Endopterygota</taxon>
        <taxon>Diptera</taxon>
        <taxon>Brachycera</taxon>
        <taxon>Muscomorpha</taxon>
        <taxon>Oestroidea</taxon>
        <taxon>Calliphoridae</taxon>
        <taxon>Luciliinae</taxon>
        <taxon>Lucilia</taxon>
    </lineage>
</organism>
<evidence type="ECO:0000313" key="2">
    <source>
        <dbReference type="EMBL" id="KNC31396.1"/>
    </source>
</evidence>
<dbReference type="EMBL" id="JRES01000424">
    <property type="protein sequence ID" value="KNC31396.1"/>
    <property type="molecule type" value="Genomic_DNA"/>
</dbReference>
<evidence type="ECO:0000256" key="1">
    <source>
        <dbReference type="SAM" id="SignalP"/>
    </source>
</evidence>
<dbReference type="AlphaFoldDB" id="A0A0L0CGN9"/>
<feature type="chain" id="PRO_5005536299" evidence="1">
    <location>
        <begin position="18"/>
        <end position="76"/>
    </location>
</feature>
<feature type="signal peptide" evidence="1">
    <location>
        <begin position="1"/>
        <end position="17"/>
    </location>
</feature>
<sequence length="76" mass="8251">MKIVCVLLLVTLAAVFALPEKIKDPKIFVAGGGNQMDGYDFTANVRKNVSESDNVGGPYGNSPADRRVGGIYSYRW</sequence>
<keyword evidence="1" id="KW-0732">Signal</keyword>
<accession>A0A0L0CGN9</accession>
<proteinExistence type="predicted"/>
<evidence type="ECO:0000313" key="3">
    <source>
        <dbReference type="Proteomes" id="UP000037069"/>
    </source>
</evidence>
<dbReference type="OrthoDB" id="8117451at2759"/>
<reference evidence="2 3" key="1">
    <citation type="journal article" date="2015" name="Nat. Commun.">
        <title>Lucilia cuprina genome unlocks parasitic fly biology to underpin future interventions.</title>
        <authorList>
            <person name="Anstead C.A."/>
            <person name="Korhonen P.K."/>
            <person name="Young N.D."/>
            <person name="Hall R.S."/>
            <person name="Jex A.R."/>
            <person name="Murali S.C."/>
            <person name="Hughes D.S."/>
            <person name="Lee S.F."/>
            <person name="Perry T."/>
            <person name="Stroehlein A.J."/>
            <person name="Ansell B.R."/>
            <person name="Breugelmans B."/>
            <person name="Hofmann A."/>
            <person name="Qu J."/>
            <person name="Dugan S."/>
            <person name="Lee S.L."/>
            <person name="Chao H."/>
            <person name="Dinh H."/>
            <person name="Han Y."/>
            <person name="Doddapaneni H.V."/>
            <person name="Worley K.C."/>
            <person name="Muzny D.M."/>
            <person name="Ioannidis P."/>
            <person name="Waterhouse R.M."/>
            <person name="Zdobnov E.M."/>
            <person name="James P.J."/>
            <person name="Bagnall N.H."/>
            <person name="Kotze A.C."/>
            <person name="Gibbs R.A."/>
            <person name="Richards S."/>
            <person name="Batterham P."/>
            <person name="Gasser R.B."/>
        </authorList>
    </citation>
    <scope>NUCLEOTIDE SEQUENCE [LARGE SCALE GENOMIC DNA]</scope>
    <source>
        <strain evidence="2 3">LS</strain>
        <tissue evidence="2">Full body</tissue>
    </source>
</reference>